<evidence type="ECO:0000313" key="2">
    <source>
        <dbReference type="EMBL" id="KAJ8441642.1"/>
    </source>
</evidence>
<dbReference type="Pfam" id="PF13966">
    <property type="entry name" value="zf-RVT"/>
    <property type="match status" value="1"/>
</dbReference>
<reference evidence="2" key="1">
    <citation type="submission" date="2022-04" db="EMBL/GenBank/DDBJ databases">
        <title>Carnegiea gigantea Genome sequencing and assembly v2.</title>
        <authorList>
            <person name="Copetti D."/>
            <person name="Sanderson M.J."/>
            <person name="Burquez A."/>
            <person name="Wojciechowski M.F."/>
        </authorList>
    </citation>
    <scope>NUCLEOTIDE SEQUENCE</scope>
    <source>
        <strain evidence="2">SGP5-SGP5p</strain>
        <tissue evidence="2">Aerial part</tissue>
    </source>
</reference>
<evidence type="ECO:0000259" key="1">
    <source>
        <dbReference type="Pfam" id="PF13966"/>
    </source>
</evidence>
<evidence type="ECO:0000313" key="3">
    <source>
        <dbReference type="Proteomes" id="UP001153076"/>
    </source>
</evidence>
<dbReference type="AlphaFoldDB" id="A0A9Q1QGT7"/>
<dbReference type="Proteomes" id="UP001153076">
    <property type="component" value="Unassembled WGS sequence"/>
</dbReference>
<organism evidence="2 3">
    <name type="scientific">Carnegiea gigantea</name>
    <dbReference type="NCBI Taxonomy" id="171969"/>
    <lineage>
        <taxon>Eukaryota</taxon>
        <taxon>Viridiplantae</taxon>
        <taxon>Streptophyta</taxon>
        <taxon>Embryophyta</taxon>
        <taxon>Tracheophyta</taxon>
        <taxon>Spermatophyta</taxon>
        <taxon>Magnoliopsida</taxon>
        <taxon>eudicotyledons</taxon>
        <taxon>Gunneridae</taxon>
        <taxon>Pentapetalae</taxon>
        <taxon>Caryophyllales</taxon>
        <taxon>Cactineae</taxon>
        <taxon>Cactaceae</taxon>
        <taxon>Cactoideae</taxon>
        <taxon>Echinocereeae</taxon>
        <taxon>Carnegiea</taxon>
    </lineage>
</organism>
<dbReference type="InterPro" id="IPR026960">
    <property type="entry name" value="RVT-Znf"/>
</dbReference>
<gene>
    <name evidence="2" type="ORF">Cgig2_019776</name>
</gene>
<dbReference type="EMBL" id="JAKOGI010000157">
    <property type="protein sequence ID" value="KAJ8441642.1"/>
    <property type="molecule type" value="Genomic_DNA"/>
</dbReference>
<sequence>MTFRITSPFFYNQLRSTASGRKFDVTVLKTSKPWMTGAPTLWKMRGHYLEAQTPPLGTWKKLLGKRRRFYGGKDLERTFFITMIETRHGFSEKRRRTANHITELRGPHGNVYIQAQDLERIVLVGGGWSLNIWESKWLPQLGSFKVLAPVKRKARLLRVADLIDKSNKLWYHSMIESLFLPIDVETILIKSAYKFILGWKGQASPGLSLRLWHGIWKEIWSLCIPPRIKDFIWQACPDSLPSKRALANKIQKIDARCELCRSPFKSVTHALFNCPYAENIWASTLFTNLVQEGPFRSVIDAIDKVKNSRKTNFLETTSSPTSRLSSSWSPPPLSLIKINFDGGKLREWARVKQSVGFYGPEHEEALAYVMSLANKFDFYSFSLVRRSGNRMAHALSHPQPFSPTCRVWLGDSPDHLFDLALDDLASSLDD</sequence>
<protein>
    <recommendedName>
        <fullName evidence="1">Reverse transcriptase zinc-binding domain-containing protein</fullName>
    </recommendedName>
</protein>
<dbReference type="OrthoDB" id="1938822at2759"/>
<accession>A0A9Q1QGT7</accession>
<keyword evidence="3" id="KW-1185">Reference proteome</keyword>
<proteinExistence type="predicted"/>
<feature type="domain" description="Reverse transcriptase zinc-binding" evidence="1">
    <location>
        <begin position="214"/>
        <end position="281"/>
    </location>
</feature>
<name>A0A9Q1QGT7_9CARY</name>
<comment type="caution">
    <text evidence="2">The sequence shown here is derived from an EMBL/GenBank/DDBJ whole genome shotgun (WGS) entry which is preliminary data.</text>
</comment>